<evidence type="ECO:0000256" key="4">
    <source>
        <dbReference type="ARBA" id="ARBA00023139"/>
    </source>
</evidence>
<dbReference type="Pfam" id="PF01547">
    <property type="entry name" value="SBP_bac_1"/>
    <property type="match status" value="1"/>
</dbReference>
<keyword evidence="5" id="KW-0449">Lipoprotein</keyword>
<dbReference type="Gene3D" id="3.40.190.10">
    <property type="entry name" value="Periplasmic binding protein-like II"/>
    <property type="match status" value="1"/>
</dbReference>
<protein>
    <submittedName>
        <fullName evidence="6">Extracellular solute-binding protein</fullName>
    </submittedName>
</protein>
<dbReference type="PANTHER" id="PTHR43649:SF33">
    <property type="entry name" value="POLYGALACTURONAN_RHAMNOGALACTURONAN-BINDING PROTEIN YTCQ"/>
    <property type="match status" value="1"/>
</dbReference>
<dbReference type="SUPFAM" id="SSF53850">
    <property type="entry name" value="Periplasmic binding protein-like II"/>
    <property type="match status" value="1"/>
</dbReference>
<evidence type="ECO:0000256" key="2">
    <source>
        <dbReference type="ARBA" id="ARBA00022729"/>
    </source>
</evidence>
<keyword evidence="3" id="KW-0472">Membrane</keyword>
<gene>
    <name evidence="6" type="ORF">GCM10010276_29370</name>
</gene>
<sequence>MESLMSVYKPSVDQETGTSRRRAALLAGCAAIVLLTVTACGGGGGTTGGTTKDGFAQAAQDKGALTVWVDATRMAAAKQYQALHPGVKLHIVSYDGDANGSNYLQTKVQLFNRTGKGWPDVVFSSQNNEASWAVDAGFAAPLNKGLIPDATLGGFAKGANDVCTVDGTLYCLRNDLSQAVLWYNAPLLKQFGYTVPTTWEQYQALGEKVAKEHPGYLVGDAGDTFTPEIYMWASKCGANHITGPKAVSVNTTSEACTKMAKLMDVLIKNKSMSISGVFSTDFAKNKAHKVLLMPGPAWYGGAVFESGLKTPAKQIAVAPIPQWQGDTAPSTGNVGGGTWLLSKHSTHIKAATDFLKWVTTDNAYQGSKAPGFPAYAPAAENWLKAQAASGYFAGDLIALKDASSQVWSDWGSGQFSQEAIWAATVKPAMTQGKTIESMLPAWQDSIVKYAQADGYKVSK</sequence>
<evidence type="ECO:0000256" key="1">
    <source>
        <dbReference type="ARBA" id="ARBA00022475"/>
    </source>
</evidence>
<evidence type="ECO:0000313" key="7">
    <source>
        <dbReference type="Proteomes" id="UP001501777"/>
    </source>
</evidence>
<comment type="caution">
    <text evidence="6">The sequence shown here is derived from an EMBL/GenBank/DDBJ whole genome shotgun (WGS) entry which is preliminary data.</text>
</comment>
<evidence type="ECO:0000256" key="5">
    <source>
        <dbReference type="ARBA" id="ARBA00023288"/>
    </source>
</evidence>
<accession>A0ABN3LQY2</accession>
<proteinExistence type="predicted"/>
<name>A0ABN3LQY2_STRLO</name>
<dbReference type="PANTHER" id="PTHR43649">
    <property type="entry name" value="ARABINOSE-BINDING PROTEIN-RELATED"/>
    <property type="match status" value="1"/>
</dbReference>
<evidence type="ECO:0000256" key="3">
    <source>
        <dbReference type="ARBA" id="ARBA00023136"/>
    </source>
</evidence>
<reference evidence="6 7" key="1">
    <citation type="journal article" date="2019" name="Int. J. Syst. Evol. Microbiol.">
        <title>The Global Catalogue of Microorganisms (GCM) 10K type strain sequencing project: providing services to taxonomists for standard genome sequencing and annotation.</title>
        <authorList>
            <consortium name="The Broad Institute Genomics Platform"/>
            <consortium name="The Broad Institute Genome Sequencing Center for Infectious Disease"/>
            <person name="Wu L."/>
            <person name="Ma J."/>
        </authorList>
    </citation>
    <scope>NUCLEOTIDE SEQUENCE [LARGE SCALE GENOMIC DNA]</scope>
    <source>
        <strain evidence="6 7">JCM 4395</strain>
    </source>
</reference>
<dbReference type="EMBL" id="BAAASG010000007">
    <property type="protein sequence ID" value="GAA2488729.1"/>
    <property type="molecule type" value="Genomic_DNA"/>
</dbReference>
<keyword evidence="4" id="KW-0564">Palmitate</keyword>
<dbReference type="InterPro" id="IPR050490">
    <property type="entry name" value="Bact_solute-bd_prot1"/>
</dbReference>
<keyword evidence="7" id="KW-1185">Reference proteome</keyword>
<keyword evidence="1" id="KW-1003">Cell membrane</keyword>
<dbReference type="InterPro" id="IPR006059">
    <property type="entry name" value="SBP"/>
</dbReference>
<dbReference type="Proteomes" id="UP001501777">
    <property type="component" value="Unassembled WGS sequence"/>
</dbReference>
<evidence type="ECO:0000313" key="6">
    <source>
        <dbReference type="EMBL" id="GAA2488729.1"/>
    </source>
</evidence>
<organism evidence="6 7">
    <name type="scientific">Streptomyces longisporus</name>
    <dbReference type="NCBI Taxonomy" id="1948"/>
    <lineage>
        <taxon>Bacteria</taxon>
        <taxon>Bacillati</taxon>
        <taxon>Actinomycetota</taxon>
        <taxon>Actinomycetes</taxon>
        <taxon>Kitasatosporales</taxon>
        <taxon>Streptomycetaceae</taxon>
        <taxon>Streptomyces</taxon>
    </lineage>
</organism>
<keyword evidence="2" id="KW-0732">Signal</keyword>